<dbReference type="RefSeq" id="WP_023433846.1">
    <property type="nucleotide sequence ID" value="NZ_AWXZ01000040.1"/>
</dbReference>
<dbReference type="InterPro" id="IPR052163">
    <property type="entry name" value="DGC-Regulatory_Protein"/>
</dbReference>
<dbReference type="InterPro" id="IPR000160">
    <property type="entry name" value="GGDEF_dom"/>
</dbReference>
<dbReference type="Gene3D" id="3.30.70.270">
    <property type="match status" value="1"/>
</dbReference>
<keyword evidence="1" id="KW-0472">Membrane</keyword>
<accession>V4RH33</accession>
<dbReference type="CDD" id="cd01949">
    <property type="entry name" value="GGDEF"/>
    <property type="match status" value="1"/>
</dbReference>
<dbReference type="SUPFAM" id="SSF55073">
    <property type="entry name" value="Nucleotide cyclase"/>
    <property type="match status" value="1"/>
</dbReference>
<dbReference type="SMART" id="SM00267">
    <property type="entry name" value="GGDEF"/>
    <property type="match status" value="1"/>
</dbReference>
<reference evidence="3 4" key="1">
    <citation type="journal article" date="2014" name="Genome Announc.">
        <title>Draft Genome Sequence of Lutibaculum baratangense Strain AMV1T, Isolated from a Mud Volcano in Andamans, India.</title>
        <authorList>
            <person name="Singh A."/>
            <person name="Sreenivas A."/>
            <person name="Sathyanarayana Reddy G."/>
            <person name="Pinnaka A.K."/>
            <person name="Shivaji S."/>
        </authorList>
    </citation>
    <scope>NUCLEOTIDE SEQUENCE [LARGE SCALE GENOMIC DNA]</scope>
    <source>
        <strain evidence="3 4">AMV1</strain>
    </source>
</reference>
<protein>
    <submittedName>
        <fullName evidence="3">Periplasmic/7TM domain sensor diguanylate cyclase</fullName>
    </submittedName>
</protein>
<dbReference type="PANTHER" id="PTHR46663">
    <property type="entry name" value="DIGUANYLATE CYCLASE DGCT-RELATED"/>
    <property type="match status" value="1"/>
</dbReference>
<evidence type="ECO:0000259" key="2">
    <source>
        <dbReference type="PROSITE" id="PS50887"/>
    </source>
</evidence>
<feature type="transmembrane region" description="Helical" evidence="1">
    <location>
        <begin position="115"/>
        <end position="133"/>
    </location>
</feature>
<dbReference type="EMBL" id="AWXZ01000040">
    <property type="protein sequence ID" value="ESR22600.1"/>
    <property type="molecule type" value="Genomic_DNA"/>
</dbReference>
<proteinExistence type="predicted"/>
<dbReference type="PROSITE" id="PS50887">
    <property type="entry name" value="GGDEF"/>
    <property type="match status" value="1"/>
</dbReference>
<dbReference type="Proteomes" id="UP000017819">
    <property type="component" value="Unassembled WGS sequence"/>
</dbReference>
<evidence type="ECO:0000256" key="1">
    <source>
        <dbReference type="SAM" id="Phobius"/>
    </source>
</evidence>
<organism evidence="3 4">
    <name type="scientific">Lutibaculum baratangense AMV1</name>
    <dbReference type="NCBI Taxonomy" id="631454"/>
    <lineage>
        <taxon>Bacteria</taxon>
        <taxon>Pseudomonadati</taxon>
        <taxon>Pseudomonadota</taxon>
        <taxon>Alphaproteobacteria</taxon>
        <taxon>Hyphomicrobiales</taxon>
        <taxon>Tepidamorphaceae</taxon>
        <taxon>Lutibaculum</taxon>
    </lineage>
</organism>
<dbReference type="Pfam" id="PF00990">
    <property type="entry name" value="GGDEF"/>
    <property type="match status" value="1"/>
</dbReference>
<keyword evidence="4" id="KW-1185">Reference proteome</keyword>
<evidence type="ECO:0000313" key="4">
    <source>
        <dbReference type="Proteomes" id="UP000017819"/>
    </source>
</evidence>
<dbReference type="STRING" id="631454.N177_3736"/>
<gene>
    <name evidence="3" type="ORF">N177_3736</name>
</gene>
<dbReference type="InterPro" id="IPR029787">
    <property type="entry name" value="Nucleotide_cyclase"/>
</dbReference>
<dbReference type="AlphaFoldDB" id="V4RH33"/>
<dbReference type="InterPro" id="IPR043128">
    <property type="entry name" value="Rev_trsase/Diguanyl_cyclase"/>
</dbReference>
<feature type="transmembrane region" description="Helical" evidence="1">
    <location>
        <begin position="21"/>
        <end position="43"/>
    </location>
</feature>
<feature type="transmembrane region" description="Helical" evidence="1">
    <location>
        <begin position="140"/>
        <end position="157"/>
    </location>
</feature>
<name>V4RH33_9HYPH</name>
<feature type="transmembrane region" description="Helical" evidence="1">
    <location>
        <begin position="49"/>
        <end position="67"/>
    </location>
</feature>
<dbReference type="OrthoDB" id="9812260at2"/>
<sequence>MLPDAQAAPSPATHRRLVELLFTNLVPILITGVAQALVAGLILYRHQSIGMAVLLAAGLLATAARIAMTLAYRRWYEPADFRKWERVYAALTCLFAAILGGTVASAFAYPDAVGHMLAIALLYSHVGGLMARVAPRPRMCRAAILLATLPAAAAIATHWEASYLGLSALTLIMLFGGLDTARHIGQAVRKDIEAQQRLEQLAHSDRLTGLPNRIALEEKLESLLARPCRDGRTAIHFLDLDRFKAANDEHGHAMGDALLKAVADRLRRTVRDTDFPARLGGDEFVVVQDGIQHLSEVEFLARRITRTLEEPFYVQGATIRIGATIGIAIAADGAHDPHALIGRADAALYQAKRDRRGSVVVSGTAS</sequence>
<feature type="transmembrane region" description="Helical" evidence="1">
    <location>
        <begin position="87"/>
        <end position="109"/>
    </location>
</feature>
<dbReference type="eggNOG" id="COG2199">
    <property type="taxonomic scope" value="Bacteria"/>
</dbReference>
<dbReference type="NCBIfam" id="TIGR00254">
    <property type="entry name" value="GGDEF"/>
    <property type="match status" value="1"/>
</dbReference>
<comment type="caution">
    <text evidence="3">The sequence shown here is derived from an EMBL/GenBank/DDBJ whole genome shotgun (WGS) entry which is preliminary data.</text>
</comment>
<keyword evidence="1" id="KW-1133">Transmembrane helix</keyword>
<feature type="domain" description="GGDEF" evidence="2">
    <location>
        <begin position="231"/>
        <end position="364"/>
    </location>
</feature>
<dbReference type="PANTHER" id="PTHR46663:SF2">
    <property type="entry name" value="GGDEF DOMAIN-CONTAINING PROTEIN"/>
    <property type="match status" value="1"/>
</dbReference>
<evidence type="ECO:0000313" key="3">
    <source>
        <dbReference type="EMBL" id="ESR22600.1"/>
    </source>
</evidence>
<keyword evidence="1" id="KW-0812">Transmembrane</keyword>